<keyword evidence="1" id="KW-0175">Coiled coil</keyword>
<dbReference type="Proteomes" id="UP001470230">
    <property type="component" value="Unassembled WGS sequence"/>
</dbReference>
<comment type="caution">
    <text evidence="3">The sequence shown here is derived from an EMBL/GenBank/DDBJ whole genome shotgun (WGS) entry which is preliminary data.</text>
</comment>
<protein>
    <submittedName>
        <fullName evidence="3">Uncharacterized protein</fullName>
    </submittedName>
</protein>
<evidence type="ECO:0000313" key="4">
    <source>
        <dbReference type="Proteomes" id="UP001470230"/>
    </source>
</evidence>
<feature type="region of interest" description="Disordered" evidence="2">
    <location>
        <begin position="1"/>
        <end position="21"/>
    </location>
</feature>
<sequence>MKNHRGPKQKKNQQIKRKNDDSSLVLAAQNLVSDDVNLSIIPDSDLKEEFLELAELAIHDKINSLQKARLEFLSNRMEEIHEQIKNQKEIDRQKQEAQRIREKKEKNRRLLRMKTKRGQPILKNLARIQYQQVKAMIESEKRQSH</sequence>
<feature type="coiled-coil region" evidence="1">
    <location>
        <begin position="63"/>
        <end position="114"/>
    </location>
</feature>
<accession>A0ABR2IDK6</accession>
<dbReference type="EMBL" id="JAPFFF010000018">
    <property type="protein sequence ID" value="KAK8860857.1"/>
    <property type="molecule type" value="Genomic_DNA"/>
</dbReference>
<keyword evidence="4" id="KW-1185">Reference proteome</keyword>
<feature type="compositionally biased region" description="Basic residues" evidence="2">
    <location>
        <begin position="1"/>
        <end position="16"/>
    </location>
</feature>
<proteinExistence type="predicted"/>
<organism evidence="3 4">
    <name type="scientific">Tritrichomonas musculus</name>
    <dbReference type="NCBI Taxonomy" id="1915356"/>
    <lineage>
        <taxon>Eukaryota</taxon>
        <taxon>Metamonada</taxon>
        <taxon>Parabasalia</taxon>
        <taxon>Tritrichomonadida</taxon>
        <taxon>Tritrichomonadidae</taxon>
        <taxon>Tritrichomonas</taxon>
    </lineage>
</organism>
<evidence type="ECO:0000313" key="3">
    <source>
        <dbReference type="EMBL" id="KAK8860857.1"/>
    </source>
</evidence>
<gene>
    <name evidence="3" type="ORF">M9Y10_012549</name>
</gene>
<evidence type="ECO:0000256" key="2">
    <source>
        <dbReference type="SAM" id="MobiDB-lite"/>
    </source>
</evidence>
<name>A0ABR2IDK6_9EUKA</name>
<reference evidence="3 4" key="1">
    <citation type="submission" date="2024-04" db="EMBL/GenBank/DDBJ databases">
        <title>Tritrichomonas musculus Genome.</title>
        <authorList>
            <person name="Alves-Ferreira E."/>
            <person name="Grigg M."/>
            <person name="Lorenzi H."/>
            <person name="Galac M."/>
        </authorList>
    </citation>
    <scope>NUCLEOTIDE SEQUENCE [LARGE SCALE GENOMIC DNA]</scope>
    <source>
        <strain evidence="3 4">EAF2021</strain>
    </source>
</reference>
<evidence type="ECO:0000256" key="1">
    <source>
        <dbReference type="SAM" id="Coils"/>
    </source>
</evidence>